<name>A0A382KRI1_9ZZZZ</name>
<proteinExistence type="predicted"/>
<evidence type="ECO:0000313" key="1">
    <source>
        <dbReference type="EMBL" id="SVC26906.1"/>
    </source>
</evidence>
<dbReference type="AlphaFoldDB" id="A0A382KRI1"/>
<gene>
    <name evidence="1" type="ORF">METZ01_LOCUS279760</name>
</gene>
<dbReference type="EMBL" id="UINC01082283">
    <property type="protein sequence ID" value="SVC26906.1"/>
    <property type="molecule type" value="Genomic_DNA"/>
</dbReference>
<sequence length="79" mass="8434">MIAALASGFPVAFALPGSAIFSIGLAAFFGYIFEGDASAFFAQDGPIEWLTAGITNFRSVYWDVESDTLIAIPLFIFMG</sequence>
<evidence type="ECO:0008006" key="2">
    <source>
        <dbReference type="Google" id="ProtNLM"/>
    </source>
</evidence>
<accession>A0A382KRI1</accession>
<reference evidence="1" key="1">
    <citation type="submission" date="2018-05" db="EMBL/GenBank/DDBJ databases">
        <authorList>
            <person name="Lanie J.A."/>
            <person name="Ng W.-L."/>
            <person name="Kazmierczak K.M."/>
            <person name="Andrzejewski T.M."/>
            <person name="Davidsen T.M."/>
            <person name="Wayne K.J."/>
            <person name="Tettelin H."/>
            <person name="Glass J.I."/>
            <person name="Rusch D."/>
            <person name="Podicherti R."/>
            <person name="Tsui H.-C.T."/>
            <person name="Winkler M.E."/>
        </authorList>
    </citation>
    <scope>NUCLEOTIDE SEQUENCE</scope>
</reference>
<organism evidence="1">
    <name type="scientific">marine metagenome</name>
    <dbReference type="NCBI Taxonomy" id="408172"/>
    <lineage>
        <taxon>unclassified sequences</taxon>
        <taxon>metagenomes</taxon>
        <taxon>ecological metagenomes</taxon>
    </lineage>
</organism>
<protein>
    <recommendedName>
        <fullName evidence="2">TRAP C4-dicarboxylate transport system permease DctM subunit domain-containing protein</fullName>
    </recommendedName>
</protein>
<feature type="non-terminal residue" evidence="1">
    <location>
        <position position="79"/>
    </location>
</feature>